<dbReference type="PROSITE" id="PS50931">
    <property type="entry name" value="HTH_LYSR"/>
    <property type="match status" value="1"/>
</dbReference>
<sequence>MTLQQLNYVIVISETGSLNKAAEILYVAQPSLTSAIKELEKEVGITIFNRSGKGVTLTNDGTEFLLYARQVYQQYESLLDKYGKGGIRKKKFGVSTQHYSFAVKAFVEMVKTFDTSKYEFAIRETRTFDVIDDVNTLRSEIGILYLSDFNRKIITKLLSSNDLVFHRLIDCQAYVYIWRGHPLAKCRSITFPQLSDYPCLSFEQGGNSSFYFAEEILSTNEYPRTIKACDRATMLNLMVGLNGYTLCSGIICEELNGSDYVAVPFEADDINPNSAMEIGYIVKKNSLLSEMGDLYIEKIKDYLRQYAGGMEHASQNQ</sequence>
<dbReference type="GO" id="GO:0003677">
    <property type="term" value="F:DNA binding"/>
    <property type="evidence" value="ECO:0007669"/>
    <property type="project" value="UniProtKB-KW"/>
</dbReference>
<dbReference type="CDD" id="cd05466">
    <property type="entry name" value="PBP2_LTTR_substrate"/>
    <property type="match status" value="1"/>
</dbReference>
<dbReference type="InterPro" id="IPR005119">
    <property type="entry name" value="LysR_subst-bd"/>
</dbReference>
<evidence type="ECO:0000256" key="2">
    <source>
        <dbReference type="ARBA" id="ARBA00023015"/>
    </source>
</evidence>
<keyword evidence="4" id="KW-0804">Transcription</keyword>
<dbReference type="EMBL" id="VSSQ01002830">
    <property type="protein sequence ID" value="MPM17623.1"/>
    <property type="molecule type" value="Genomic_DNA"/>
</dbReference>
<evidence type="ECO:0000259" key="5">
    <source>
        <dbReference type="PROSITE" id="PS50931"/>
    </source>
</evidence>
<dbReference type="InterPro" id="IPR036390">
    <property type="entry name" value="WH_DNA-bd_sf"/>
</dbReference>
<dbReference type="InterPro" id="IPR036388">
    <property type="entry name" value="WH-like_DNA-bd_sf"/>
</dbReference>
<accession>A0A644XTK7</accession>
<dbReference type="AlphaFoldDB" id="A0A644XTK7"/>
<dbReference type="GO" id="GO:0003700">
    <property type="term" value="F:DNA-binding transcription factor activity"/>
    <property type="evidence" value="ECO:0007669"/>
    <property type="project" value="InterPro"/>
</dbReference>
<keyword evidence="2" id="KW-0805">Transcription regulation</keyword>
<organism evidence="6">
    <name type="scientific">bioreactor metagenome</name>
    <dbReference type="NCBI Taxonomy" id="1076179"/>
    <lineage>
        <taxon>unclassified sequences</taxon>
        <taxon>metagenomes</taxon>
        <taxon>ecological metagenomes</taxon>
    </lineage>
</organism>
<dbReference type="Pfam" id="PF03466">
    <property type="entry name" value="LysR_substrate"/>
    <property type="match status" value="1"/>
</dbReference>
<proteinExistence type="inferred from homology"/>
<dbReference type="FunFam" id="1.10.10.10:FF:000001">
    <property type="entry name" value="LysR family transcriptional regulator"/>
    <property type="match status" value="1"/>
</dbReference>
<dbReference type="Gene3D" id="3.40.190.10">
    <property type="entry name" value="Periplasmic binding protein-like II"/>
    <property type="match status" value="2"/>
</dbReference>
<comment type="similarity">
    <text evidence="1">Belongs to the LysR transcriptional regulatory family.</text>
</comment>
<protein>
    <submittedName>
        <fullName evidence="6">HTH-type transcriptional regulator CysB</fullName>
    </submittedName>
</protein>
<dbReference type="Gene3D" id="1.10.10.10">
    <property type="entry name" value="Winged helix-like DNA-binding domain superfamily/Winged helix DNA-binding domain"/>
    <property type="match status" value="1"/>
</dbReference>
<dbReference type="PANTHER" id="PTHR30346:SF0">
    <property type="entry name" value="HCA OPERON TRANSCRIPTIONAL ACTIVATOR HCAR"/>
    <property type="match status" value="1"/>
</dbReference>
<dbReference type="SUPFAM" id="SSF46785">
    <property type="entry name" value="Winged helix' DNA-binding domain"/>
    <property type="match status" value="1"/>
</dbReference>
<dbReference type="PANTHER" id="PTHR30346">
    <property type="entry name" value="TRANSCRIPTIONAL DUAL REGULATOR HCAR-RELATED"/>
    <property type="match status" value="1"/>
</dbReference>
<feature type="domain" description="HTH lysR-type" evidence="5">
    <location>
        <begin position="1"/>
        <end position="58"/>
    </location>
</feature>
<keyword evidence="3" id="KW-0238">DNA-binding</keyword>
<name>A0A644XTK7_9ZZZZ</name>
<evidence type="ECO:0000313" key="6">
    <source>
        <dbReference type="EMBL" id="MPM17623.1"/>
    </source>
</evidence>
<comment type="caution">
    <text evidence="6">The sequence shown here is derived from an EMBL/GenBank/DDBJ whole genome shotgun (WGS) entry which is preliminary data.</text>
</comment>
<dbReference type="Pfam" id="PF00126">
    <property type="entry name" value="HTH_1"/>
    <property type="match status" value="1"/>
</dbReference>
<reference evidence="6" key="1">
    <citation type="submission" date="2019-08" db="EMBL/GenBank/DDBJ databases">
        <authorList>
            <person name="Kucharzyk K."/>
            <person name="Murdoch R.W."/>
            <person name="Higgins S."/>
            <person name="Loffler F."/>
        </authorList>
    </citation>
    <scope>NUCLEOTIDE SEQUENCE</scope>
</reference>
<dbReference type="PRINTS" id="PR00039">
    <property type="entry name" value="HTHLYSR"/>
</dbReference>
<evidence type="ECO:0000256" key="3">
    <source>
        <dbReference type="ARBA" id="ARBA00023125"/>
    </source>
</evidence>
<dbReference type="GO" id="GO:0032993">
    <property type="term" value="C:protein-DNA complex"/>
    <property type="evidence" value="ECO:0007669"/>
    <property type="project" value="TreeGrafter"/>
</dbReference>
<evidence type="ECO:0000256" key="1">
    <source>
        <dbReference type="ARBA" id="ARBA00009437"/>
    </source>
</evidence>
<dbReference type="InterPro" id="IPR000847">
    <property type="entry name" value="LysR_HTH_N"/>
</dbReference>
<evidence type="ECO:0000256" key="4">
    <source>
        <dbReference type="ARBA" id="ARBA00023163"/>
    </source>
</evidence>
<dbReference type="SUPFAM" id="SSF53850">
    <property type="entry name" value="Periplasmic binding protein-like II"/>
    <property type="match status" value="1"/>
</dbReference>
<gene>
    <name evidence="6" type="primary">cysB_4</name>
    <name evidence="6" type="ORF">SDC9_64020</name>
</gene>